<dbReference type="EMBL" id="JH930476">
    <property type="protein sequence ID" value="EKM51960.1"/>
    <property type="molecule type" value="Genomic_DNA"/>
</dbReference>
<keyword evidence="4" id="KW-1185">Reference proteome</keyword>
<feature type="compositionally biased region" description="Acidic residues" evidence="1">
    <location>
        <begin position="78"/>
        <end position="88"/>
    </location>
</feature>
<gene>
    <name evidence="3" type="ORF">PHACADRAFT_262391</name>
</gene>
<sequence length="385" mass="41470">MSSNGLYSTPPIGSRPPFATDDDHLYDEKTGESTRRLKQPSPTDPNARTSAYNTYDSYLDESRRDSGAGALGAGMMNDMDDDDDDDNPFDDRHRSMLPPPSPRQQQKPIPLAAPKPGYAAPVSALSINPPSPAASPVGRLPSPSHPRPLMLVNSLNSPKSPRLPSPGGMVPASPHPLPPTITPIQPVFARPSKSADERDIKFANQAILRGEKEGGVLPKRGENGDDFWRRFSMVVKAESSLPAAQKESLWLRKTQNGTTRLTRWVWVIGLLLLVCVAGGIGIGMYINSKNTTPDAPKAIGGSANEKLQTTSSSAASAPVGATTTSFHVSPTFTVARRDDAPLPTDVPLSFVHIPKQPSSLSDDHLVRAVPPSRHRRAHLNRTNDT</sequence>
<reference evidence="3 4" key="1">
    <citation type="journal article" date="2012" name="BMC Genomics">
        <title>Comparative genomics of the white-rot fungi, Phanerochaete carnosa and P. chrysosporium, to elucidate the genetic basis of the distinct wood types they colonize.</title>
        <authorList>
            <person name="Suzuki H."/>
            <person name="MacDonald J."/>
            <person name="Syed K."/>
            <person name="Salamov A."/>
            <person name="Hori C."/>
            <person name="Aerts A."/>
            <person name="Henrissat B."/>
            <person name="Wiebenga A."/>
            <person name="vanKuyk P.A."/>
            <person name="Barry K."/>
            <person name="Lindquist E."/>
            <person name="LaButti K."/>
            <person name="Lapidus A."/>
            <person name="Lucas S."/>
            <person name="Coutinho P."/>
            <person name="Gong Y."/>
            <person name="Samejima M."/>
            <person name="Mahadevan R."/>
            <person name="Abou-Zaid M."/>
            <person name="de Vries R.P."/>
            <person name="Igarashi K."/>
            <person name="Yadav J.S."/>
            <person name="Grigoriev I.V."/>
            <person name="Master E.R."/>
        </authorList>
    </citation>
    <scope>NUCLEOTIDE SEQUENCE [LARGE SCALE GENOMIC DNA]</scope>
    <source>
        <strain evidence="3 4">HHB-10118-sp</strain>
    </source>
</reference>
<dbReference type="KEGG" id="pco:PHACADRAFT_262391"/>
<proteinExistence type="predicted"/>
<evidence type="ECO:0000313" key="3">
    <source>
        <dbReference type="EMBL" id="EKM51960.1"/>
    </source>
</evidence>
<keyword evidence="2" id="KW-0812">Transmembrane</keyword>
<dbReference type="STRING" id="650164.K5VYR4"/>
<dbReference type="RefSeq" id="XP_007399751.1">
    <property type="nucleotide sequence ID" value="XM_007399689.1"/>
</dbReference>
<organism evidence="3 4">
    <name type="scientific">Phanerochaete carnosa (strain HHB-10118-sp)</name>
    <name type="common">White-rot fungus</name>
    <name type="synonym">Peniophora carnosa</name>
    <dbReference type="NCBI Taxonomy" id="650164"/>
    <lineage>
        <taxon>Eukaryota</taxon>
        <taxon>Fungi</taxon>
        <taxon>Dikarya</taxon>
        <taxon>Basidiomycota</taxon>
        <taxon>Agaricomycotina</taxon>
        <taxon>Agaricomycetes</taxon>
        <taxon>Polyporales</taxon>
        <taxon>Phanerochaetaceae</taxon>
        <taxon>Phanerochaete</taxon>
    </lineage>
</organism>
<feature type="region of interest" description="Disordered" evidence="1">
    <location>
        <begin position="297"/>
        <end position="320"/>
    </location>
</feature>
<feature type="region of interest" description="Disordered" evidence="1">
    <location>
        <begin position="1"/>
        <end position="143"/>
    </location>
</feature>
<evidence type="ECO:0000313" key="4">
    <source>
        <dbReference type="Proteomes" id="UP000008370"/>
    </source>
</evidence>
<feature type="compositionally biased region" description="Polar residues" evidence="1">
    <location>
        <begin position="40"/>
        <end position="56"/>
    </location>
</feature>
<keyword evidence="2" id="KW-1133">Transmembrane helix</keyword>
<feature type="transmembrane region" description="Helical" evidence="2">
    <location>
        <begin position="264"/>
        <end position="286"/>
    </location>
</feature>
<keyword evidence="2" id="KW-0472">Membrane</keyword>
<accession>K5VYR4</accession>
<dbReference type="AlphaFoldDB" id="K5VYR4"/>
<dbReference type="Proteomes" id="UP000008370">
    <property type="component" value="Unassembled WGS sequence"/>
</dbReference>
<name>K5VYR4_PHACS</name>
<evidence type="ECO:0000256" key="2">
    <source>
        <dbReference type="SAM" id="Phobius"/>
    </source>
</evidence>
<feature type="compositionally biased region" description="Basic and acidic residues" evidence="1">
    <location>
        <begin position="21"/>
        <end position="35"/>
    </location>
</feature>
<dbReference type="GeneID" id="18918267"/>
<dbReference type="HOGENOM" id="CLU_025949_0_0_1"/>
<feature type="compositionally biased region" description="Polar residues" evidence="1">
    <location>
        <begin position="305"/>
        <end position="320"/>
    </location>
</feature>
<dbReference type="InParanoid" id="K5VYR4"/>
<evidence type="ECO:0000256" key="1">
    <source>
        <dbReference type="SAM" id="MobiDB-lite"/>
    </source>
</evidence>
<dbReference type="OrthoDB" id="3261666at2759"/>
<protein>
    <submittedName>
        <fullName evidence="3">Uncharacterized protein</fullName>
    </submittedName>
</protein>